<name>A0AAJ7WL22_PETMA</name>
<dbReference type="PROSITE" id="PS00170">
    <property type="entry name" value="CSA_PPIASE_1"/>
    <property type="match status" value="1"/>
</dbReference>
<sequence>MSNIYIQEPPTNGKILLKTSAGDLEVELWSKEAPLACRNFTQLCLEGYYNGSPFHRVVPGFIVQGGDPTGTGDGGDSVYGQPFRDEYHQRLRFTRRGLVAMATSRPGDNGSQFFITLDRADELNGKHSIFGKVVGDTLYNVLRLAEVEIGPNDRPIRPHVIRSTEVLSNVFVDIVPRSVTTFPTETEPARDVTPRATKNFSLLSFGEEAEEEEEEAVRVSKTLRGRGKSSHDLLKNDDRLILTVWVTLTVCVILT</sequence>
<dbReference type="AlphaFoldDB" id="A0AAJ7WL22"/>
<dbReference type="FunFam" id="2.40.100.10:FF:000007">
    <property type="entry name" value="Peptidyl-prolyl cis-trans isomerase CWC27 homolog"/>
    <property type="match status" value="1"/>
</dbReference>
<evidence type="ECO:0000256" key="1">
    <source>
        <dbReference type="ARBA" id="ARBA00004123"/>
    </source>
</evidence>
<evidence type="ECO:0000256" key="4">
    <source>
        <dbReference type="ARBA" id="ARBA00046368"/>
    </source>
</evidence>
<dbReference type="KEGG" id="pmrn:116938400"/>
<dbReference type="PANTHER" id="PTHR45625:SF6">
    <property type="entry name" value="SPLICEOSOME-ASSOCIATED PROTEIN CWC27 HOMOLOG"/>
    <property type="match status" value="1"/>
</dbReference>
<dbReference type="InterPro" id="IPR020892">
    <property type="entry name" value="Cyclophilin-type_PPIase_CS"/>
</dbReference>
<dbReference type="PRINTS" id="PR00153">
    <property type="entry name" value="CSAPPISMRASE"/>
</dbReference>
<gene>
    <name evidence="8" type="primary">CWC27</name>
</gene>
<evidence type="ECO:0000259" key="6">
    <source>
        <dbReference type="PROSITE" id="PS50072"/>
    </source>
</evidence>
<dbReference type="InterPro" id="IPR044666">
    <property type="entry name" value="Cyclophilin_A-like"/>
</dbReference>
<comment type="subunit">
    <text evidence="4">Part of the activated spliceosome B/catalytic step 1 spliceosome, one of the forms of the spliceosome which has a well-formed active site but still cannot catalyze the branching reaction and is composed at least of 52 proteins, the U2, U5 and U6 snRNAs and the pre-mRNA. Recruited during early steps of activated spliceosome B maturation, it is probably one of the first proteins released from this complex as he matures to the spliceosome C complex. Component of the minor spliceosome, which splices U12-type introns.</text>
</comment>
<dbReference type="PANTHER" id="PTHR45625">
    <property type="entry name" value="PEPTIDYL-PROLYL CIS-TRANS ISOMERASE-RELATED"/>
    <property type="match status" value="1"/>
</dbReference>
<evidence type="ECO:0000256" key="5">
    <source>
        <dbReference type="RuleBase" id="RU363019"/>
    </source>
</evidence>
<reference evidence="8" key="1">
    <citation type="submission" date="2025-08" db="UniProtKB">
        <authorList>
            <consortium name="RefSeq"/>
        </authorList>
    </citation>
    <scope>IDENTIFICATION</scope>
    <source>
        <tissue evidence="8">Sperm</tissue>
    </source>
</reference>
<dbReference type="SUPFAM" id="SSF50891">
    <property type="entry name" value="Cyclophilin-like"/>
    <property type="match status" value="1"/>
</dbReference>
<dbReference type="InterPro" id="IPR002130">
    <property type="entry name" value="Cyclophilin-type_PPIase_dom"/>
</dbReference>
<dbReference type="GO" id="GO:0003755">
    <property type="term" value="F:peptidyl-prolyl cis-trans isomerase activity"/>
    <property type="evidence" value="ECO:0007669"/>
    <property type="project" value="UniProtKB-UniRule"/>
</dbReference>
<dbReference type="Gene3D" id="2.40.100.10">
    <property type="entry name" value="Cyclophilin-like"/>
    <property type="match status" value="1"/>
</dbReference>
<comment type="subcellular location">
    <subcellularLocation>
        <location evidence="1">Nucleus</location>
    </subcellularLocation>
</comment>
<feature type="domain" description="PPIase cyclophilin-type" evidence="6">
    <location>
        <begin position="19"/>
        <end position="166"/>
    </location>
</feature>
<evidence type="ECO:0000313" key="7">
    <source>
        <dbReference type="Proteomes" id="UP001318040"/>
    </source>
</evidence>
<comment type="function">
    <text evidence="5">PPIases accelerate the folding of proteins. It catalyzes the cis-trans isomerization of proline imidic peptide bonds in oligopeptides.</text>
</comment>
<dbReference type="InterPro" id="IPR029000">
    <property type="entry name" value="Cyclophilin-like_dom_sf"/>
</dbReference>
<comment type="similarity">
    <text evidence="2 5">Belongs to the cyclophilin-type PPIase family.</text>
</comment>
<evidence type="ECO:0000313" key="8">
    <source>
        <dbReference type="RefSeq" id="XP_032801412.1"/>
    </source>
</evidence>
<dbReference type="GO" id="GO:0071013">
    <property type="term" value="C:catalytic step 2 spliceosome"/>
    <property type="evidence" value="ECO:0007669"/>
    <property type="project" value="TreeGrafter"/>
</dbReference>
<dbReference type="GO" id="GO:0006457">
    <property type="term" value="P:protein folding"/>
    <property type="evidence" value="ECO:0007669"/>
    <property type="project" value="InterPro"/>
</dbReference>
<feature type="non-terminal residue" evidence="8">
    <location>
        <position position="255"/>
    </location>
</feature>
<dbReference type="PROSITE" id="PS50072">
    <property type="entry name" value="CSA_PPIASE_2"/>
    <property type="match status" value="1"/>
</dbReference>
<protein>
    <recommendedName>
        <fullName evidence="5">Peptidyl-prolyl cis-trans isomerase</fullName>
        <shortName evidence="5">PPIase</shortName>
        <ecNumber evidence="5">5.2.1.8</ecNumber>
    </recommendedName>
</protein>
<comment type="catalytic activity">
    <reaction evidence="5">
        <text>[protein]-peptidylproline (omega=180) = [protein]-peptidylproline (omega=0)</text>
        <dbReference type="Rhea" id="RHEA:16237"/>
        <dbReference type="Rhea" id="RHEA-COMP:10747"/>
        <dbReference type="Rhea" id="RHEA-COMP:10748"/>
        <dbReference type="ChEBI" id="CHEBI:83833"/>
        <dbReference type="ChEBI" id="CHEBI:83834"/>
        <dbReference type="EC" id="5.2.1.8"/>
    </reaction>
</comment>
<keyword evidence="3" id="KW-0539">Nucleus</keyword>
<organism evidence="7 8">
    <name type="scientific">Petromyzon marinus</name>
    <name type="common">Sea lamprey</name>
    <dbReference type="NCBI Taxonomy" id="7757"/>
    <lineage>
        <taxon>Eukaryota</taxon>
        <taxon>Metazoa</taxon>
        <taxon>Chordata</taxon>
        <taxon>Craniata</taxon>
        <taxon>Vertebrata</taxon>
        <taxon>Cyclostomata</taxon>
        <taxon>Hyperoartia</taxon>
        <taxon>Petromyzontiformes</taxon>
        <taxon>Petromyzontidae</taxon>
        <taxon>Petromyzon</taxon>
    </lineage>
</organism>
<evidence type="ECO:0000256" key="3">
    <source>
        <dbReference type="ARBA" id="ARBA00023242"/>
    </source>
</evidence>
<proteinExistence type="inferred from homology"/>
<keyword evidence="7" id="KW-1185">Reference proteome</keyword>
<dbReference type="Proteomes" id="UP001318040">
    <property type="component" value="Unplaced"/>
</dbReference>
<accession>A0AAJ7WL22</accession>
<dbReference type="CTD" id="10283"/>
<keyword evidence="5" id="KW-0697">Rotamase</keyword>
<evidence type="ECO:0000256" key="2">
    <source>
        <dbReference type="ARBA" id="ARBA00007365"/>
    </source>
</evidence>
<dbReference type="Pfam" id="PF00160">
    <property type="entry name" value="Pro_isomerase"/>
    <property type="match status" value="1"/>
</dbReference>
<dbReference type="EC" id="5.2.1.8" evidence="5"/>
<keyword evidence="5" id="KW-0413">Isomerase</keyword>
<dbReference type="RefSeq" id="XP_032801412.1">
    <property type="nucleotide sequence ID" value="XM_032945521.1"/>
</dbReference>